<name>A0AAW1LSY1_POPJA</name>
<dbReference type="AlphaFoldDB" id="A0AAW1LSY1"/>
<keyword evidence="3 5" id="KW-0808">Transferase</keyword>
<dbReference type="FunFam" id="3.40.50.2000:FF:000050">
    <property type="entry name" value="UDP-glucuronosyltransferase"/>
    <property type="match status" value="2"/>
</dbReference>
<dbReference type="InterPro" id="IPR002213">
    <property type="entry name" value="UDP_glucos_trans"/>
</dbReference>
<proteinExistence type="inferred from homology"/>
<protein>
    <submittedName>
        <fullName evidence="5">UDP-glucoronosyl and UDP-glucosyl transferase</fullName>
    </submittedName>
</protein>
<dbReference type="InterPro" id="IPR050271">
    <property type="entry name" value="UDP-glycosyltransferase"/>
</dbReference>
<evidence type="ECO:0000256" key="4">
    <source>
        <dbReference type="SAM" id="Phobius"/>
    </source>
</evidence>
<dbReference type="InterPro" id="IPR035595">
    <property type="entry name" value="UDP_glycos_trans_CS"/>
</dbReference>
<dbReference type="PANTHER" id="PTHR48043:SF159">
    <property type="entry name" value="EG:EG0003.4 PROTEIN-RELATED"/>
    <property type="match status" value="1"/>
</dbReference>
<evidence type="ECO:0000313" key="6">
    <source>
        <dbReference type="Proteomes" id="UP001458880"/>
    </source>
</evidence>
<keyword evidence="4" id="KW-1133">Transmembrane helix</keyword>
<dbReference type="Gene3D" id="3.40.50.2000">
    <property type="entry name" value="Glycogen Phosphorylase B"/>
    <property type="match status" value="3"/>
</dbReference>
<dbReference type="GO" id="GO:0008194">
    <property type="term" value="F:UDP-glycosyltransferase activity"/>
    <property type="evidence" value="ECO:0007669"/>
    <property type="project" value="InterPro"/>
</dbReference>
<accession>A0AAW1LSY1</accession>
<feature type="transmembrane region" description="Helical" evidence="4">
    <location>
        <begin position="48"/>
        <end position="67"/>
    </location>
</feature>
<keyword evidence="6" id="KW-1185">Reference proteome</keyword>
<dbReference type="Pfam" id="PF00201">
    <property type="entry name" value="UDPGT"/>
    <property type="match status" value="2"/>
</dbReference>
<gene>
    <name evidence="5" type="ORF">QE152_g11132</name>
</gene>
<feature type="transmembrane region" description="Helical" evidence="4">
    <location>
        <begin position="851"/>
        <end position="875"/>
    </location>
</feature>
<comment type="caution">
    <text evidence="5">The sequence shown here is derived from an EMBL/GenBank/DDBJ whole genome shotgun (WGS) entry which is preliminary data.</text>
</comment>
<keyword evidence="4" id="KW-0812">Transmembrane</keyword>
<dbReference type="PROSITE" id="PS00375">
    <property type="entry name" value="UDPGT"/>
    <property type="match status" value="2"/>
</dbReference>
<dbReference type="Proteomes" id="UP001458880">
    <property type="component" value="Unassembled WGS sequence"/>
</dbReference>
<reference evidence="5 6" key="1">
    <citation type="journal article" date="2024" name="BMC Genomics">
        <title>De novo assembly and annotation of Popillia japonica's genome with initial clues to its potential as an invasive pest.</title>
        <authorList>
            <person name="Cucini C."/>
            <person name="Boschi S."/>
            <person name="Funari R."/>
            <person name="Cardaioli E."/>
            <person name="Iannotti N."/>
            <person name="Marturano G."/>
            <person name="Paoli F."/>
            <person name="Bruttini M."/>
            <person name="Carapelli A."/>
            <person name="Frati F."/>
            <person name="Nardi F."/>
        </authorList>
    </citation>
    <scope>NUCLEOTIDE SEQUENCE [LARGE SCALE GENOMIC DNA]</scope>
    <source>
        <strain evidence="5">DMR45628</strain>
    </source>
</reference>
<dbReference type="PANTHER" id="PTHR48043">
    <property type="entry name" value="EG:EG0003.4 PROTEIN-RELATED"/>
    <property type="match status" value="1"/>
</dbReference>
<evidence type="ECO:0000256" key="1">
    <source>
        <dbReference type="ARBA" id="ARBA00009995"/>
    </source>
</evidence>
<dbReference type="SUPFAM" id="SSF53756">
    <property type="entry name" value="UDP-Glycosyltransferase/glycogen phosphorylase"/>
    <property type="match status" value="2"/>
</dbReference>
<keyword evidence="4" id="KW-0472">Membrane</keyword>
<keyword evidence="2" id="KW-0328">Glycosyltransferase</keyword>
<sequence>MEELAKRGHNVTFVSPYKPKQQIENLRDIVLTGVEESWKERRNKLNGFYFRYAPAFLGNFIVSLVAVEMVETTLENEEMQKLLRSGEDFDIVLVEQLHCEGLLVVAQHFDAPFGLISAYGPSGWSNSLVGAPDIISYMGNVVTEPPYHTTFCKRVYNFLIYIIDQVVTHSYVYPAQNTIIHKHFPNLPHIYDFIYNISLIMYNSDSSYHQPLPLAPNAIEIGGFHVRPPKKLPDDLQKILDNAPNGVVYFSMGSVLQSKEISADTRRSILNVFSKLKETILWKYEDDLPDLPPNVVIRKWFPQSDLLAHPNIKLFITHGGVLSTIESLHRSVPIVGVPVLVDQWMNMANAVLRGQGVVVPYSDLTEESFMGAIKEVLQNPKYSENVKYRSAVLKDRLVDPIDEVEYWVKYVVRHKACANSIKILCIFPTTGHSHYTVGHELMRRLAERGHEVTFVSPFQPKEPTQNLTEIVLTGFVEKWEEKIKEMNPLSFHNMPAILSPFFFAQMTTEFLESTLEHENMQKLIHTLGPHFGVPTGMISAVGPSVSSNYLVGAPNIPSYMGPLVLEPPYHTTFWKRAYSFIIYILDEIIRYVYVFPAQDKILRKYIPTSPNIYDVVYNTSLVIYNSDCAFNQPMPTAPNVVEIGGFHVRPPKKLPDDLQKVLDNAPNGVVYFSMGSVLKSKLFPVDQRREILTVLSKLKETVLWKFEEDLADLPPNIIIRSWFPQSDLLAHRNVKLFITHGGVLSTIEALHRGVPVVGIPVFGDQRLNMVNAVNRGQGVMIPYGELTGEKLSNALDEVLNNPKYLENVKYSSSVLKDRLVDPIDEVEYWLEYVVRHRGAKHLRLASMELTWYQHASIDVILFLTAVNSMLLYIFYKIIRRWLGRIKALLTMEPKLKYTTPFLAFSKIFCKSFGNFLGGRTWNPPISTELGVVRIGWLYELSELWLESVGYTNYQN</sequence>
<organism evidence="5 6">
    <name type="scientific">Popillia japonica</name>
    <name type="common">Japanese beetle</name>
    <dbReference type="NCBI Taxonomy" id="7064"/>
    <lineage>
        <taxon>Eukaryota</taxon>
        <taxon>Metazoa</taxon>
        <taxon>Ecdysozoa</taxon>
        <taxon>Arthropoda</taxon>
        <taxon>Hexapoda</taxon>
        <taxon>Insecta</taxon>
        <taxon>Pterygota</taxon>
        <taxon>Neoptera</taxon>
        <taxon>Endopterygota</taxon>
        <taxon>Coleoptera</taxon>
        <taxon>Polyphaga</taxon>
        <taxon>Scarabaeiformia</taxon>
        <taxon>Scarabaeidae</taxon>
        <taxon>Rutelinae</taxon>
        <taxon>Popillia</taxon>
    </lineage>
</organism>
<evidence type="ECO:0000256" key="2">
    <source>
        <dbReference type="ARBA" id="ARBA00022676"/>
    </source>
</evidence>
<comment type="similarity">
    <text evidence="1">Belongs to the UDP-glycosyltransferase family.</text>
</comment>
<dbReference type="CDD" id="cd03784">
    <property type="entry name" value="GT1_Gtf-like"/>
    <property type="match status" value="2"/>
</dbReference>
<dbReference type="EMBL" id="JASPKY010000107">
    <property type="protein sequence ID" value="KAK9736896.1"/>
    <property type="molecule type" value="Genomic_DNA"/>
</dbReference>
<evidence type="ECO:0000313" key="5">
    <source>
        <dbReference type="EMBL" id="KAK9736896.1"/>
    </source>
</evidence>
<evidence type="ECO:0000256" key="3">
    <source>
        <dbReference type="ARBA" id="ARBA00022679"/>
    </source>
</evidence>